<reference evidence="1" key="1">
    <citation type="journal article" date="2015" name="Nature">
        <title>Complex archaea that bridge the gap between prokaryotes and eukaryotes.</title>
        <authorList>
            <person name="Spang A."/>
            <person name="Saw J.H."/>
            <person name="Jorgensen S.L."/>
            <person name="Zaremba-Niedzwiedzka K."/>
            <person name="Martijn J."/>
            <person name="Lind A.E."/>
            <person name="van Eijk R."/>
            <person name="Schleper C."/>
            <person name="Guy L."/>
            <person name="Ettema T.J."/>
        </authorList>
    </citation>
    <scope>NUCLEOTIDE SEQUENCE</scope>
</reference>
<comment type="caution">
    <text evidence="1">The sequence shown here is derived from an EMBL/GenBank/DDBJ whole genome shotgun (WGS) entry which is preliminary data.</text>
</comment>
<proteinExistence type="predicted"/>
<gene>
    <name evidence="1" type="ORF">LCGC14_2297310</name>
</gene>
<name>A0A0F9CQ24_9ZZZZ</name>
<organism evidence="1">
    <name type="scientific">marine sediment metagenome</name>
    <dbReference type="NCBI Taxonomy" id="412755"/>
    <lineage>
        <taxon>unclassified sequences</taxon>
        <taxon>metagenomes</taxon>
        <taxon>ecological metagenomes</taxon>
    </lineage>
</organism>
<accession>A0A0F9CQ24</accession>
<dbReference type="AlphaFoldDB" id="A0A0F9CQ24"/>
<evidence type="ECO:0000313" key="1">
    <source>
        <dbReference type="EMBL" id="KKL51254.1"/>
    </source>
</evidence>
<protein>
    <submittedName>
        <fullName evidence="1">Uncharacterized protein</fullName>
    </submittedName>
</protein>
<sequence>MTSTRGLVVERNPPRPFATLAAWDVTSRAGNMSKILVRLKMMGQNGFQEIQYRVTNFKEVWNEIIDRWLVSNEAKFEKGRGAQLSGVEFDAGDDPVRWMGVTDEYAADKSADGYPNWLMVRTGELKKALTERGATDWQEALNPMETLFGTIEMGSFGMMKAIWHRKTRPVIFLSTDDRQMIRDMIGAWFNGDPPFRKYAPSEVESYDAVLQTRMTDLPGV</sequence>
<dbReference type="EMBL" id="LAZR01032314">
    <property type="protein sequence ID" value="KKL51254.1"/>
    <property type="molecule type" value="Genomic_DNA"/>
</dbReference>